<reference evidence="2 3" key="1">
    <citation type="submission" date="2016-10" db="EMBL/GenBank/DDBJ databases">
        <authorList>
            <person name="de Groot N.N."/>
        </authorList>
    </citation>
    <scope>NUCLEOTIDE SEQUENCE [LARGE SCALE GENOMIC DNA]</scope>
    <source>
        <strain evidence="2 3">LMG 27731</strain>
    </source>
</reference>
<evidence type="ECO:0000313" key="2">
    <source>
        <dbReference type="EMBL" id="SFT84216.1"/>
    </source>
</evidence>
<dbReference type="InterPro" id="IPR004914">
    <property type="entry name" value="Antirestrict"/>
</dbReference>
<sequence length="139" mass="15354">MTQSSKTHGITATIVPDERRIDILPRYFGRHMIRAEVAVYTAMSSLCDTYHGGFWDYIELSNGAFYMSPRKDGPLAITCDGNGYDGEMSSDAAGIVATLFALNAMAWSTEDASFTDLYHRLLAFVPSHAESREIFAAID</sequence>
<dbReference type="OrthoDB" id="1164967at2"/>
<evidence type="ECO:0000313" key="3">
    <source>
        <dbReference type="Proteomes" id="UP000198844"/>
    </source>
</evidence>
<organism evidence="2 3">
    <name type="scientific">Paraburkholderia aspalathi</name>
    <dbReference type="NCBI Taxonomy" id="1324617"/>
    <lineage>
        <taxon>Bacteria</taxon>
        <taxon>Pseudomonadati</taxon>
        <taxon>Pseudomonadota</taxon>
        <taxon>Betaproteobacteria</taxon>
        <taxon>Burkholderiales</taxon>
        <taxon>Burkholderiaceae</taxon>
        <taxon>Paraburkholderia</taxon>
    </lineage>
</organism>
<dbReference type="InterPro" id="IPR042297">
    <property type="entry name" value="Antirestriction_sf"/>
</dbReference>
<dbReference type="RefSeq" id="WP_093633911.1">
    <property type="nucleotide sequence ID" value="NZ_FPBH01000004.1"/>
</dbReference>
<protein>
    <submittedName>
        <fullName evidence="2">Antirestriction protein</fullName>
    </submittedName>
</protein>
<comment type="similarity">
    <text evidence="1">Belongs to the antirestriction protein family.</text>
</comment>
<dbReference type="AlphaFoldDB" id="A0A1I7BAJ1"/>
<evidence type="ECO:0000256" key="1">
    <source>
        <dbReference type="ARBA" id="ARBA00008618"/>
    </source>
</evidence>
<accession>A0A1I7BAJ1</accession>
<name>A0A1I7BAJ1_9BURK</name>
<gene>
    <name evidence="2" type="ORF">SAMN05192563_1004320</name>
</gene>
<dbReference type="Proteomes" id="UP000198844">
    <property type="component" value="Unassembled WGS sequence"/>
</dbReference>
<dbReference type="EMBL" id="FPBH01000004">
    <property type="protein sequence ID" value="SFT84216.1"/>
    <property type="molecule type" value="Genomic_DNA"/>
</dbReference>
<proteinExistence type="inferred from homology"/>
<dbReference type="Gene3D" id="3.30.70.3580">
    <property type="entry name" value="Antirestriction protein"/>
    <property type="match status" value="1"/>
</dbReference>
<dbReference type="Pfam" id="PF03230">
    <property type="entry name" value="Antirestrict"/>
    <property type="match status" value="1"/>
</dbReference>